<protein>
    <recommendedName>
        <fullName evidence="3">NIL domain-containing protein</fullName>
    </recommendedName>
</protein>
<name>A0ABP9F6T8_9PSEU</name>
<comment type="caution">
    <text evidence="1">The sequence shown here is derived from an EMBL/GenBank/DDBJ whole genome shotgun (WGS) entry which is preliminary data.</text>
</comment>
<dbReference type="Proteomes" id="UP001500457">
    <property type="component" value="Unassembled WGS sequence"/>
</dbReference>
<evidence type="ECO:0000313" key="1">
    <source>
        <dbReference type="EMBL" id="GAA4895355.1"/>
    </source>
</evidence>
<gene>
    <name evidence="1" type="ORF">GCM10023203_57090</name>
</gene>
<evidence type="ECO:0008006" key="3">
    <source>
        <dbReference type="Google" id="ProtNLM"/>
    </source>
</evidence>
<evidence type="ECO:0000313" key="2">
    <source>
        <dbReference type="Proteomes" id="UP001500457"/>
    </source>
</evidence>
<dbReference type="EMBL" id="BAABHQ010000027">
    <property type="protein sequence ID" value="GAA4895355.1"/>
    <property type="molecule type" value="Genomic_DNA"/>
</dbReference>
<reference evidence="2" key="1">
    <citation type="journal article" date="2019" name="Int. J. Syst. Evol. Microbiol.">
        <title>The Global Catalogue of Microorganisms (GCM) 10K type strain sequencing project: providing services to taxonomists for standard genome sequencing and annotation.</title>
        <authorList>
            <consortium name="The Broad Institute Genomics Platform"/>
            <consortium name="The Broad Institute Genome Sequencing Center for Infectious Disease"/>
            <person name="Wu L."/>
            <person name="Ma J."/>
        </authorList>
    </citation>
    <scope>NUCLEOTIDE SEQUENCE [LARGE SCALE GENOMIC DNA]</scope>
    <source>
        <strain evidence="2">JCM 17983</strain>
    </source>
</reference>
<organism evidence="1 2">
    <name type="scientific">Actinomycetospora straminea</name>
    <dbReference type="NCBI Taxonomy" id="663607"/>
    <lineage>
        <taxon>Bacteria</taxon>
        <taxon>Bacillati</taxon>
        <taxon>Actinomycetota</taxon>
        <taxon>Actinomycetes</taxon>
        <taxon>Pseudonocardiales</taxon>
        <taxon>Pseudonocardiaceae</taxon>
        <taxon>Actinomycetospora</taxon>
    </lineage>
</organism>
<proteinExistence type="predicted"/>
<accession>A0ABP9F6T8</accession>
<dbReference type="RefSeq" id="WP_274233320.1">
    <property type="nucleotide sequence ID" value="NZ_BAABHQ010000027.1"/>
</dbReference>
<keyword evidence="2" id="KW-1185">Reference proteome</keyword>
<sequence length="78" mass="8240">MVATVVRFRVRERLSARFASAIDGVCLDPGGGGRVLIGELPDASAVYGVIDRLRDLGLELTGVEVEPPATHRAHSSPS</sequence>